<dbReference type="PIRSF" id="PIRSF000239">
    <property type="entry name" value="AHPC"/>
    <property type="match status" value="1"/>
</dbReference>
<comment type="similarity">
    <text evidence="1">Belongs to the peroxiredoxin family. AhpC/Prx1 subfamily.</text>
</comment>
<evidence type="ECO:0000259" key="16">
    <source>
        <dbReference type="PROSITE" id="PS51352"/>
    </source>
</evidence>
<keyword evidence="3 13" id="KW-0575">Peroxidase</keyword>
<dbReference type="PROSITE" id="PS51352">
    <property type="entry name" value="THIOREDOXIN_2"/>
    <property type="match status" value="1"/>
</dbReference>
<dbReference type="InterPro" id="IPR013766">
    <property type="entry name" value="Thioredoxin_domain"/>
</dbReference>
<dbReference type="PANTHER" id="PTHR10681">
    <property type="entry name" value="THIOREDOXIN PEROXIDASE"/>
    <property type="match status" value="1"/>
</dbReference>
<dbReference type="InterPro" id="IPR019479">
    <property type="entry name" value="Peroxiredoxin_C"/>
</dbReference>
<gene>
    <name evidence="18" type="primary">LOC114495067</name>
</gene>
<feature type="domain" description="Thioredoxin" evidence="16">
    <location>
        <begin position="29"/>
        <end position="186"/>
    </location>
</feature>
<evidence type="ECO:0000256" key="12">
    <source>
        <dbReference type="ARBA" id="ARBA00049091"/>
    </source>
</evidence>
<dbReference type="AlphaFoldDB" id="A0A7E6DHI5"/>
<organism evidence="17 18">
    <name type="scientific">Phyllostomus discolor</name>
    <name type="common">pale spear-nosed bat</name>
    <dbReference type="NCBI Taxonomy" id="89673"/>
    <lineage>
        <taxon>Eukaryota</taxon>
        <taxon>Metazoa</taxon>
        <taxon>Chordata</taxon>
        <taxon>Craniata</taxon>
        <taxon>Vertebrata</taxon>
        <taxon>Euteleostomi</taxon>
        <taxon>Mammalia</taxon>
        <taxon>Eutheria</taxon>
        <taxon>Laurasiatheria</taxon>
        <taxon>Chiroptera</taxon>
        <taxon>Yangochiroptera</taxon>
        <taxon>Phyllostomidae</taxon>
        <taxon>Phyllostominae</taxon>
        <taxon>Phyllostomus</taxon>
    </lineage>
</organism>
<sequence length="230" mass="25178">MAESRRSALKRPKKIRLKAIDSKKSSGNADTGHPAPSFKAPAVVPDGQFKGISLSDHRGKYLVFFHPLEVTFVCPTEIIAFSDRVENFKKLNCQVIGASVGSHFCHGAWINTLRKEGGLGPMNIPLASDPSRTIAQDYGGLTVESVSFMGLFVIDEKGIFHQITINNLTVIRSVHETLRVVQAFQFTDKHGEVCPAGWTAGSDTVKPDAHKSKECFSKRALGHYRVMAAV</sequence>
<accession>A0A7E6DHI5</accession>
<dbReference type="Pfam" id="PF10417">
    <property type="entry name" value="1-cysPrx_C"/>
    <property type="match status" value="1"/>
</dbReference>
<evidence type="ECO:0000256" key="15">
    <source>
        <dbReference type="SAM" id="MobiDB-lite"/>
    </source>
</evidence>
<dbReference type="RefSeq" id="XP_035878493.1">
    <property type="nucleotide sequence ID" value="XM_036022600.1"/>
</dbReference>
<feature type="active site" description="Cysteine sulfenic acid (-SOH) intermediate; for peroxidase activity" evidence="14">
    <location>
        <position position="74"/>
    </location>
</feature>
<dbReference type="PANTHER" id="PTHR10681:SF111">
    <property type="entry name" value="PEROXIREDOXIN-1"/>
    <property type="match status" value="1"/>
</dbReference>
<protein>
    <recommendedName>
        <fullName evidence="8">Peroxiredoxin-1</fullName>
        <ecNumber evidence="2">1.11.1.24</ecNumber>
    </recommendedName>
    <alternativeName>
        <fullName evidence="9">Thioredoxin-dependent peroxiredoxin 1</fullName>
    </alternativeName>
</protein>
<dbReference type="GO" id="GO:0042744">
    <property type="term" value="P:hydrogen peroxide catabolic process"/>
    <property type="evidence" value="ECO:0007669"/>
    <property type="project" value="TreeGrafter"/>
</dbReference>
<dbReference type="Gene3D" id="3.40.30.10">
    <property type="entry name" value="Glutaredoxin"/>
    <property type="match status" value="1"/>
</dbReference>
<comment type="subunit">
    <text evidence="11">Homodimer; disulfide-linked, upon oxidation. 5 homodimers assemble to form a ring-like decamer. Interacts with GDPD5; forms a mixed-disulfide with GDPD5. Interacts with SESN1 and SESN2. Interacts with FAM107A.</text>
</comment>
<dbReference type="InterPro" id="IPR036249">
    <property type="entry name" value="Thioredoxin-like_sf"/>
</dbReference>
<evidence type="ECO:0000313" key="18">
    <source>
        <dbReference type="RefSeq" id="XP_035878493.1"/>
    </source>
</evidence>
<evidence type="ECO:0000256" key="2">
    <source>
        <dbReference type="ARBA" id="ARBA00013017"/>
    </source>
</evidence>
<evidence type="ECO:0000256" key="5">
    <source>
        <dbReference type="ARBA" id="ARBA00023002"/>
    </source>
</evidence>
<dbReference type="Pfam" id="PF00578">
    <property type="entry name" value="AhpC-TSA"/>
    <property type="match status" value="1"/>
</dbReference>
<dbReference type="Proteomes" id="UP000504628">
    <property type="component" value="Chromosome 4"/>
</dbReference>
<evidence type="ECO:0000256" key="7">
    <source>
        <dbReference type="ARBA" id="ARBA00023284"/>
    </source>
</evidence>
<dbReference type="GO" id="GO:0008379">
    <property type="term" value="F:thioredoxin peroxidase activity"/>
    <property type="evidence" value="ECO:0007669"/>
    <property type="project" value="TreeGrafter"/>
</dbReference>
<reference evidence="18" key="1">
    <citation type="submission" date="2025-08" db="UniProtKB">
        <authorList>
            <consortium name="RefSeq"/>
        </authorList>
    </citation>
    <scope>IDENTIFICATION</scope>
    <source>
        <tissue evidence="18">Muscle</tissue>
    </source>
</reference>
<evidence type="ECO:0000313" key="17">
    <source>
        <dbReference type="Proteomes" id="UP000504628"/>
    </source>
</evidence>
<evidence type="ECO:0000256" key="14">
    <source>
        <dbReference type="PIRSR" id="PIRSR000239-1"/>
    </source>
</evidence>
<dbReference type="KEGG" id="pdic:114495067"/>
<dbReference type="InterPro" id="IPR024706">
    <property type="entry name" value="Peroxiredoxin_AhpC-typ"/>
</dbReference>
<evidence type="ECO:0000256" key="11">
    <source>
        <dbReference type="ARBA" id="ARBA00046955"/>
    </source>
</evidence>
<dbReference type="GO" id="GO:0045321">
    <property type="term" value="P:leukocyte activation"/>
    <property type="evidence" value="ECO:0007669"/>
    <property type="project" value="TreeGrafter"/>
</dbReference>
<dbReference type="InterPro" id="IPR050217">
    <property type="entry name" value="Peroxiredoxin"/>
</dbReference>
<name>A0A7E6DHI5_9CHIR</name>
<keyword evidence="17" id="KW-1185">Reference proteome</keyword>
<evidence type="ECO:0000256" key="1">
    <source>
        <dbReference type="ARBA" id="ARBA00009796"/>
    </source>
</evidence>
<evidence type="ECO:0000256" key="13">
    <source>
        <dbReference type="PIRNR" id="PIRNR000239"/>
    </source>
</evidence>
<dbReference type="InParanoid" id="A0A7E6DHI5"/>
<evidence type="ECO:0000256" key="3">
    <source>
        <dbReference type="ARBA" id="ARBA00022559"/>
    </source>
</evidence>
<evidence type="ECO:0000256" key="9">
    <source>
        <dbReference type="ARBA" id="ARBA00042157"/>
    </source>
</evidence>
<feature type="compositionally biased region" description="Basic residues" evidence="15">
    <location>
        <begin position="7"/>
        <end position="17"/>
    </location>
</feature>
<keyword evidence="7 13" id="KW-0676">Redox-active center</keyword>
<feature type="region of interest" description="Disordered" evidence="15">
    <location>
        <begin position="1"/>
        <end position="40"/>
    </location>
</feature>
<evidence type="ECO:0000256" key="10">
    <source>
        <dbReference type="ARBA" id="ARBA00045796"/>
    </source>
</evidence>
<comment type="function">
    <text evidence="10">Thiol-specific peroxidase that catalyzes the reduction of hydrogen peroxide and organic hydroperoxides to water and alcohols, respectively. Plays a role in cell protection against oxidative stress by detoxifying peroxides and as sensor of hydrogen peroxide-mediated signaling events. Might participate in the signaling cascades of growth factors and tumor necrosis factor-alpha by regulating the intracellular concentrations of H(2)O(2). Reduces an intramolecular disulfide bond in GDPD5 that gates the ability to GDPD5 to drive postmitotic motor neuron differentiation.</text>
</comment>
<evidence type="ECO:0000256" key="8">
    <source>
        <dbReference type="ARBA" id="ARBA00040771"/>
    </source>
</evidence>
<dbReference type="CDD" id="cd03015">
    <property type="entry name" value="PRX_Typ2cys"/>
    <property type="match status" value="1"/>
</dbReference>
<dbReference type="OrthoDB" id="185659at2759"/>
<evidence type="ECO:0000256" key="6">
    <source>
        <dbReference type="ARBA" id="ARBA00023157"/>
    </source>
</evidence>
<keyword evidence="4 13" id="KW-0049">Antioxidant</keyword>
<proteinExistence type="inferred from homology"/>
<keyword evidence="5 13" id="KW-0560">Oxidoreductase</keyword>
<dbReference type="GO" id="GO:0045454">
    <property type="term" value="P:cell redox homeostasis"/>
    <property type="evidence" value="ECO:0007669"/>
    <property type="project" value="TreeGrafter"/>
</dbReference>
<comment type="catalytic activity">
    <reaction evidence="12">
        <text>a hydroperoxide + [thioredoxin]-dithiol = an alcohol + [thioredoxin]-disulfide + H2O</text>
        <dbReference type="Rhea" id="RHEA:62620"/>
        <dbReference type="Rhea" id="RHEA-COMP:10698"/>
        <dbReference type="Rhea" id="RHEA-COMP:10700"/>
        <dbReference type="ChEBI" id="CHEBI:15377"/>
        <dbReference type="ChEBI" id="CHEBI:29950"/>
        <dbReference type="ChEBI" id="CHEBI:30879"/>
        <dbReference type="ChEBI" id="CHEBI:35924"/>
        <dbReference type="ChEBI" id="CHEBI:50058"/>
        <dbReference type="EC" id="1.11.1.24"/>
    </reaction>
</comment>
<dbReference type="GeneID" id="114495067"/>
<dbReference type="SUPFAM" id="SSF52833">
    <property type="entry name" value="Thioredoxin-like"/>
    <property type="match status" value="1"/>
</dbReference>
<dbReference type="EC" id="1.11.1.24" evidence="2"/>
<keyword evidence="6" id="KW-1015">Disulfide bond</keyword>
<dbReference type="InterPro" id="IPR000866">
    <property type="entry name" value="AhpC/TSA"/>
</dbReference>
<dbReference type="GO" id="GO:0005829">
    <property type="term" value="C:cytosol"/>
    <property type="evidence" value="ECO:0007669"/>
    <property type="project" value="TreeGrafter"/>
</dbReference>
<dbReference type="FunFam" id="3.40.30.10:FF:000003">
    <property type="entry name" value="Peroxiredoxin 1"/>
    <property type="match status" value="1"/>
</dbReference>
<evidence type="ECO:0000256" key="4">
    <source>
        <dbReference type="ARBA" id="ARBA00022862"/>
    </source>
</evidence>
<dbReference type="GO" id="GO:0019430">
    <property type="term" value="P:removal of superoxide radicals"/>
    <property type="evidence" value="ECO:0007669"/>
    <property type="project" value="TreeGrafter"/>
</dbReference>